<accession>A0A1H6UQ34</accession>
<dbReference type="AlphaFoldDB" id="A0A1H6UQ34"/>
<feature type="chain" id="PRO_5010162016" evidence="1">
    <location>
        <begin position="21"/>
        <end position="352"/>
    </location>
</feature>
<proteinExistence type="predicted"/>
<gene>
    <name evidence="2" type="ORF">SAMN04488018_106174</name>
</gene>
<dbReference type="EMBL" id="FNYS01000006">
    <property type="protein sequence ID" value="SEI90002.1"/>
    <property type="molecule type" value="Genomic_DNA"/>
</dbReference>
<evidence type="ECO:0000313" key="3">
    <source>
        <dbReference type="Proteomes" id="UP000183077"/>
    </source>
</evidence>
<reference evidence="2 3" key="1">
    <citation type="submission" date="2016-10" db="EMBL/GenBank/DDBJ databases">
        <authorList>
            <person name="de Groot N.N."/>
        </authorList>
    </citation>
    <scope>NUCLEOTIDE SEQUENCE [LARGE SCALE GENOMIC DNA]</scope>
    <source>
        <strain evidence="2 3">DSM 23048</strain>
    </source>
</reference>
<dbReference type="GeneID" id="82256968"/>
<dbReference type="PANTHER" id="PTHR37841:SF1">
    <property type="entry name" value="DUF3298 DOMAIN-CONTAINING PROTEIN"/>
    <property type="match status" value="1"/>
</dbReference>
<feature type="signal peptide" evidence="1">
    <location>
        <begin position="1"/>
        <end position="20"/>
    </location>
</feature>
<sequence length="352" mass="39438">MIRRYLKIFIIALGLGVSLANCNSLSNSNPLVNTIVEGSENTILIPKKNDAGVWGYVDATQNWVIEPKYEDAWMFSKGMGVVQISEDKCGLINTKGEWIIEPNYQSILTFVDAKGETYFNVEKDNVNTLFDAQGKEIFSSPETVFSSEVLFNEGLYMRTGENGLFGFINSTGKWAISPTYLYGSDFSDGVASVSLDEKTRAIIDHKGDVITRFANDIDYVGVFRNGLAPARKNEKYGYINKKGETVIEFKYLDAKEFKGGIAFATDNDADLWQCIDTQGKVVFEITSSFIVPMGHGYIQAHKEDKVGIINAKGEVVLPFIYDLILNIEQEHYVKVKLGTEYYYIDLTTGTKY</sequence>
<dbReference type="RefSeq" id="WP_074745819.1">
    <property type="nucleotide sequence ID" value="NZ_FNYS01000006.1"/>
</dbReference>
<protein>
    <submittedName>
        <fullName evidence="2">WG containing repeat-containing protein</fullName>
    </submittedName>
</protein>
<evidence type="ECO:0000313" key="2">
    <source>
        <dbReference type="EMBL" id="SEI90002.1"/>
    </source>
</evidence>
<evidence type="ECO:0000256" key="1">
    <source>
        <dbReference type="SAM" id="SignalP"/>
    </source>
</evidence>
<organism evidence="2 3">
    <name type="scientific">Myroides marinus</name>
    <dbReference type="NCBI Taxonomy" id="703342"/>
    <lineage>
        <taxon>Bacteria</taxon>
        <taxon>Pseudomonadati</taxon>
        <taxon>Bacteroidota</taxon>
        <taxon>Flavobacteriia</taxon>
        <taxon>Flavobacteriales</taxon>
        <taxon>Flavobacteriaceae</taxon>
        <taxon>Myroides</taxon>
    </lineage>
</organism>
<dbReference type="Proteomes" id="UP000183077">
    <property type="component" value="Unassembled WGS sequence"/>
</dbReference>
<dbReference type="PANTHER" id="PTHR37841">
    <property type="entry name" value="GLR2918 PROTEIN"/>
    <property type="match status" value="1"/>
</dbReference>
<dbReference type="InterPro" id="IPR032774">
    <property type="entry name" value="WG_beta_rep"/>
</dbReference>
<dbReference type="Pfam" id="PF14903">
    <property type="entry name" value="WG_beta_rep"/>
    <property type="match status" value="5"/>
</dbReference>
<keyword evidence="1" id="KW-0732">Signal</keyword>
<name>A0A1H6UQ34_9FLAO</name>